<protein>
    <recommendedName>
        <fullName evidence="4">G protein-coupled receptor</fullName>
    </recommendedName>
</protein>
<sequence>QVRAPNGLVWQWDVIKPFLLVMTPPVVAIFLMIWCGFSILRRFESVSPSSTYIHKQLLRALIVQASIPVLFIFVPLGLQFVMPLVGGTFSRAGMVTATFTAFFPVIDPLLVISLVPLYRTKLSKWCTAVSRVNITVFLLLHNHRFSRVI</sequence>
<keyword evidence="1" id="KW-1133">Transmembrane helix</keyword>
<evidence type="ECO:0000313" key="3">
    <source>
        <dbReference type="Proteomes" id="UP001432027"/>
    </source>
</evidence>
<dbReference type="Proteomes" id="UP001432027">
    <property type="component" value="Unassembled WGS sequence"/>
</dbReference>
<reference evidence="2" key="1">
    <citation type="submission" date="2023-10" db="EMBL/GenBank/DDBJ databases">
        <title>Genome assembly of Pristionchus species.</title>
        <authorList>
            <person name="Yoshida K."/>
            <person name="Sommer R.J."/>
        </authorList>
    </citation>
    <scope>NUCLEOTIDE SEQUENCE</scope>
    <source>
        <strain evidence="2">RS0144</strain>
    </source>
</reference>
<feature type="non-terminal residue" evidence="2">
    <location>
        <position position="1"/>
    </location>
</feature>
<evidence type="ECO:0000256" key="1">
    <source>
        <dbReference type="SAM" id="Phobius"/>
    </source>
</evidence>
<dbReference type="InterPro" id="IPR019428">
    <property type="entry name" value="7TM_GPCR_serpentine_rcpt_Str"/>
</dbReference>
<comment type="caution">
    <text evidence="2">The sequence shown here is derived from an EMBL/GenBank/DDBJ whole genome shotgun (WGS) entry which is preliminary data.</text>
</comment>
<dbReference type="AlphaFoldDB" id="A0AAV5TG35"/>
<keyword evidence="1" id="KW-0812">Transmembrane</keyword>
<evidence type="ECO:0008006" key="4">
    <source>
        <dbReference type="Google" id="ProtNLM"/>
    </source>
</evidence>
<accession>A0AAV5TG35</accession>
<dbReference type="PANTHER" id="PTHR22943:SF248">
    <property type="entry name" value="SEVEN TM RECEPTOR"/>
    <property type="match status" value="1"/>
</dbReference>
<feature type="transmembrane region" description="Helical" evidence="1">
    <location>
        <begin position="18"/>
        <end position="40"/>
    </location>
</feature>
<feature type="non-terminal residue" evidence="2">
    <location>
        <position position="149"/>
    </location>
</feature>
<proteinExistence type="predicted"/>
<keyword evidence="3" id="KW-1185">Reference proteome</keyword>
<name>A0AAV5TG35_9BILA</name>
<gene>
    <name evidence="2" type="ORF">PENTCL1PPCAC_15019</name>
</gene>
<organism evidence="2 3">
    <name type="scientific">Pristionchus entomophagus</name>
    <dbReference type="NCBI Taxonomy" id="358040"/>
    <lineage>
        <taxon>Eukaryota</taxon>
        <taxon>Metazoa</taxon>
        <taxon>Ecdysozoa</taxon>
        <taxon>Nematoda</taxon>
        <taxon>Chromadorea</taxon>
        <taxon>Rhabditida</taxon>
        <taxon>Rhabditina</taxon>
        <taxon>Diplogasteromorpha</taxon>
        <taxon>Diplogasteroidea</taxon>
        <taxon>Neodiplogasteridae</taxon>
        <taxon>Pristionchus</taxon>
    </lineage>
</organism>
<dbReference type="PANTHER" id="PTHR22943">
    <property type="entry name" value="7-TRANSMEMBRANE DOMAIN RECEPTOR C.ELEGANS"/>
    <property type="match status" value="1"/>
</dbReference>
<evidence type="ECO:0000313" key="2">
    <source>
        <dbReference type="EMBL" id="GMS92844.1"/>
    </source>
</evidence>
<keyword evidence="1" id="KW-0472">Membrane</keyword>
<dbReference type="EMBL" id="BTSX01000004">
    <property type="protein sequence ID" value="GMS92844.1"/>
    <property type="molecule type" value="Genomic_DNA"/>
</dbReference>
<dbReference type="Pfam" id="PF10326">
    <property type="entry name" value="7TM_GPCR_Str"/>
    <property type="match status" value="1"/>
</dbReference>
<feature type="transmembrane region" description="Helical" evidence="1">
    <location>
        <begin position="61"/>
        <end position="82"/>
    </location>
</feature>
<feature type="transmembrane region" description="Helical" evidence="1">
    <location>
        <begin position="94"/>
        <end position="115"/>
    </location>
</feature>